<sequence>MTNAQDRITAVSGTLTATEGRFLLSAGANHFVSDARTGPGEAVTAGQLFISAAVSCALTNVYLHGRELGADLTGALVTAQSERDPEDPTRYRSVELSVSLPHVRKAAAQEIVHRFTSTCPIYNTIRRGGNIEVTLLTQE</sequence>
<dbReference type="EMBL" id="JACHIW010000002">
    <property type="protein sequence ID" value="MBB5159481.1"/>
    <property type="molecule type" value="Genomic_DNA"/>
</dbReference>
<proteinExistence type="predicted"/>
<dbReference type="SUPFAM" id="SSF82784">
    <property type="entry name" value="OsmC-like"/>
    <property type="match status" value="1"/>
</dbReference>
<gene>
    <name evidence="1" type="ORF">BJ970_007080</name>
</gene>
<dbReference type="InterPro" id="IPR036102">
    <property type="entry name" value="OsmC/Ohrsf"/>
</dbReference>
<dbReference type="RefSeq" id="WP_184731910.1">
    <property type="nucleotide sequence ID" value="NZ_JACHIW010000002.1"/>
</dbReference>
<evidence type="ECO:0000313" key="1">
    <source>
        <dbReference type="EMBL" id="MBB5159481.1"/>
    </source>
</evidence>
<reference evidence="1 2" key="1">
    <citation type="submission" date="2020-08" db="EMBL/GenBank/DDBJ databases">
        <title>Sequencing the genomes of 1000 actinobacteria strains.</title>
        <authorList>
            <person name="Klenk H.-P."/>
        </authorList>
    </citation>
    <scope>NUCLEOTIDE SEQUENCE [LARGE SCALE GENOMIC DNA]</scope>
    <source>
        <strain evidence="1 2">DSM 45584</strain>
    </source>
</reference>
<dbReference type="AlphaFoldDB" id="A0A840QH73"/>
<protein>
    <submittedName>
        <fullName evidence="1">Putative OsmC-like protein</fullName>
    </submittedName>
</protein>
<organism evidence="1 2">
    <name type="scientific">Saccharopolyspora phatthalungensis</name>
    <dbReference type="NCBI Taxonomy" id="664693"/>
    <lineage>
        <taxon>Bacteria</taxon>
        <taxon>Bacillati</taxon>
        <taxon>Actinomycetota</taxon>
        <taxon>Actinomycetes</taxon>
        <taxon>Pseudonocardiales</taxon>
        <taxon>Pseudonocardiaceae</taxon>
        <taxon>Saccharopolyspora</taxon>
    </lineage>
</organism>
<dbReference type="Proteomes" id="UP000584374">
    <property type="component" value="Unassembled WGS sequence"/>
</dbReference>
<name>A0A840QH73_9PSEU</name>
<keyword evidence="2" id="KW-1185">Reference proteome</keyword>
<dbReference type="InterPro" id="IPR003718">
    <property type="entry name" value="OsmC/Ohr_fam"/>
</dbReference>
<comment type="caution">
    <text evidence="1">The sequence shown here is derived from an EMBL/GenBank/DDBJ whole genome shotgun (WGS) entry which is preliminary data.</text>
</comment>
<dbReference type="InterPro" id="IPR015946">
    <property type="entry name" value="KH_dom-like_a/b"/>
</dbReference>
<dbReference type="Pfam" id="PF02566">
    <property type="entry name" value="OsmC"/>
    <property type="match status" value="1"/>
</dbReference>
<evidence type="ECO:0000313" key="2">
    <source>
        <dbReference type="Proteomes" id="UP000584374"/>
    </source>
</evidence>
<accession>A0A840QH73</accession>
<dbReference type="Gene3D" id="3.30.300.20">
    <property type="match status" value="1"/>
</dbReference>